<keyword evidence="2" id="KW-0813">Transport</keyword>
<dbReference type="EMBL" id="JAEPRE010000132">
    <property type="protein sequence ID" value="KAG2231866.1"/>
    <property type="molecule type" value="Genomic_DNA"/>
</dbReference>
<dbReference type="InterPro" id="IPR002293">
    <property type="entry name" value="AA/rel_permease1"/>
</dbReference>
<proteinExistence type="predicted"/>
<dbReference type="Proteomes" id="UP000613177">
    <property type="component" value="Unassembled WGS sequence"/>
</dbReference>
<sequence>MAEYDKTNNTIDDKCVESNDLDYDAQKLCDLGYKQEFKREISLFAQIGFLFTSMAVLPNWMLGFGPSINAGGPSSLFWGWIVVVPFVCCIALSMAEVISSYPLEGGVFIWTLLLSSKKWGPFMSYITGYIYLTGFITGSIALAYSIANFIVYIGNTLNEDQITSQGASIGIYCAIFIVATGYNFLGMRCNSYLNKFMVFWIGTGTITILCTVPAMAPKLNSAKWVFTEFTNNTGYESVVMVFFVGMLQAGWCLSGYVCADVTAPRGIIICITGVIVQGLVIILITLFSIQDINELIESKMPISTFFLRATSSPQLTAFFLFILLLAQFGSLCNTLLATSHLVFALAREGCLPFSSYFSKLSEKNRVPERALLAQLAISILLIMPNFASVIYWQAIMSAAIISTNIAYGIPFLCRLIWMRNDMPRGPFSLGRFGLALNFISVVWISFFSIILCIPSVSPVTPETMNWASVMIGGVIIFSLSFWFISGRKNYGKKISSIEKQ</sequence>
<feature type="transmembrane region" description="Helical" evidence="6">
    <location>
        <begin position="463"/>
        <end position="484"/>
    </location>
</feature>
<evidence type="ECO:0000256" key="1">
    <source>
        <dbReference type="ARBA" id="ARBA00004141"/>
    </source>
</evidence>
<feature type="transmembrane region" description="Helical" evidence="6">
    <location>
        <begin position="167"/>
        <end position="185"/>
    </location>
</feature>
<evidence type="ECO:0008006" key="9">
    <source>
        <dbReference type="Google" id="ProtNLM"/>
    </source>
</evidence>
<dbReference type="PIRSF" id="PIRSF006060">
    <property type="entry name" value="AA_transporter"/>
    <property type="match status" value="1"/>
</dbReference>
<keyword evidence="4 6" id="KW-1133">Transmembrane helix</keyword>
<reference evidence="7" key="1">
    <citation type="submission" date="2021-01" db="EMBL/GenBank/DDBJ databases">
        <title>Metabolic potential, ecology and presence of endohyphal bacteria is reflected in genomic diversity of Mucoromycotina.</title>
        <authorList>
            <person name="Muszewska A."/>
            <person name="Okrasinska A."/>
            <person name="Steczkiewicz K."/>
            <person name="Drgas O."/>
            <person name="Orlowska M."/>
            <person name="Perlinska-Lenart U."/>
            <person name="Aleksandrzak-Piekarczyk T."/>
            <person name="Szatraj K."/>
            <person name="Zielenkiewicz U."/>
            <person name="Pilsyk S."/>
            <person name="Malc E."/>
            <person name="Mieczkowski P."/>
            <person name="Kruszewska J.S."/>
            <person name="Biernat P."/>
            <person name="Pawlowska J."/>
        </authorList>
    </citation>
    <scope>NUCLEOTIDE SEQUENCE</scope>
    <source>
        <strain evidence="7">WA0000018081</strain>
    </source>
</reference>
<gene>
    <name evidence="7" type="ORF">INT48_006058</name>
</gene>
<feature type="transmembrane region" description="Helical" evidence="6">
    <location>
        <begin position="237"/>
        <end position="259"/>
    </location>
</feature>
<comment type="subcellular location">
    <subcellularLocation>
        <location evidence="1">Membrane</location>
        <topology evidence="1">Multi-pass membrane protein</topology>
    </subcellularLocation>
</comment>
<comment type="caution">
    <text evidence="7">The sequence shown here is derived from an EMBL/GenBank/DDBJ whole genome shotgun (WGS) entry which is preliminary data.</text>
</comment>
<feature type="transmembrane region" description="Helical" evidence="6">
    <location>
        <begin position="434"/>
        <end position="457"/>
    </location>
</feature>
<evidence type="ECO:0000256" key="2">
    <source>
        <dbReference type="ARBA" id="ARBA00022448"/>
    </source>
</evidence>
<dbReference type="GO" id="GO:0022857">
    <property type="term" value="F:transmembrane transporter activity"/>
    <property type="evidence" value="ECO:0007669"/>
    <property type="project" value="InterPro"/>
</dbReference>
<evidence type="ECO:0000313" key="7">
    <source>
        <dbReference type="EMBL" id="KAG2231866.1"/>
    </source>
</evidence>
<evidence type="ECO:0000256" key="3">
    <source>
        <dbReference type="ARBA" id="ARBA00022692"/>
    </source>
</evidence>
<protein>
    <recommendedName>
        <fullName evidence="9">Amino acid transporter</fullName>
    </recommendedName>
</protein>
<dbReference type="PANTHER" id="PTHR45649:SF26">
    <property type="entry name" value="OS04G0435100 PROTEIN"/>
    <property type="match status" value="1"/>
</dbReference>
<feature type="transmembrane region" description="Helical" evidence="6">
    <location>
        <begin position="43"/>
        <end position="65"/>
    </location>
</feature>
<dbReference type="Pfam" id="PF13520">
    <property type="entry name" value="AA_permease_2"/>
    <property type="match status" value="1"/>
</dbReference>
<keyword evidence="3 6" id="KW-0812">Transmembrane</keyword>
<evidence type="ECO:0000256" key="5">
    <source>
        <dbReference type="ARBA" id="ARBA00023136"/>
    </source>
</evidence>
<evidence type="ECO:0000256" key="6">
    <source>
        <dbReference type="SAM" id="Phobius"/>
    </source>
</evidence>
<feature type="transmembrane region" description="Helical" evidence="6">
    <location>
        <begin position="366"/>
        <end position="384"/>
    </location>
</feature>
<keyword evidence="5 6" id="KW-0472">Membrane</keyword>
<keyword evidence="8" id="KW-1185">Reference proteome</keyword>
<feature type="transmembrane region" description="Helical" evidence="6">
    <location>
        <begin position="266"/>
        <end position="289"/>
    </location>
</feature>
<dbReference type="Gene3D" id="1.20.1740.10">
    <property type="entry name" value="Amino acid/polyamine transporter I"/>
    <property type="match status" value="1"/>
</dbReference>
<feature type="transmembrane region" description="Helical" evidence="6">
    <location>
        <begin position="197"/>
        <end position="217"/>
    </location>
</feature>
<dbReference type="PANTHER" id="PTHR45649">
    <property type="entry name" value="AMINO-ACID PERMEASE BAT1"/>
    <property type="match status" value="1"/>
</dbReference>
<evidence type="ECO:0000313" key="8">
    <source>
        <dbReference type="Proteomes" id="UP000613177"/>
    </source>
</evidence>
<feature type="transmembrane region" description="Helical" evidence="6">
    <location>
        <begin position="77"/>
        <end position="101"/>
    </location>
</feature>
<feature type="transmembrane region" description="Helical" evidence="6">
    <location>
        <begin position="390"/>
        <end position="413"/>
    </location>
</feature>
<feature type="transmembrane region" description="Helical" evidence="6">
    <location>
        <begin position="317"/>
        <end position="345"/>
    </location>
</feature>
<dbReference type="AlphaFoldDB" id="A0A8H7SMT0"/>
<dbReference type="GO" id="GO:0016020">
    <property type="term" value="C:membrane"/>
    <property type="evidence" value="ECO:0007669"/>
    <property type="project" value="UniProtKB-SubCell"/>
</dbReference>
<feature type="transmembrane region" description="Helical" evidence="6">
    <location>
        <begin position="122"/>
        <end position="147"/>
    </location>
</feature>
<evidence type="ECO:0000256" key="4">
    <source>
        <dbReference type="ARBA" id="ARBA00022989"/>
    </source>
</evidence>
<name>A0A8H7SMT0_9FUNG</name>
<organism evidence="7 8">
    <name type="scientific">Thamnidium elegans</name>
    <dbReference type="NCBI Taxonomy" id="101142"/>
    <lineage>
        <taxon>Eukaryota</taxon>
        <taxon>Fungi</taxon>
        <taxon>Fungi incertae sedis</taxon>
        <taxon>Mucoromycota</taxon>
        <taxon>Mucoromycotina</taxon>
        <taxon>Mucoromycetes</taxon>
        <taxon>Mucorales</taxon>
        <taxon>Mucorineae</taxon>
        <taxon>Mucoraceae</taxon>
        <taxon>Thamnidium</taxon>
    </lineage>
</organism>
<accession>A0A8H7SMT0</accession>